<evidence type="ECO:0000256" key="10">
    <source>
        <dbReference type="SAM" id="MobiDB-lite"/>
    </source>
</evidence>
<accession>A0A5B8XQ71</accession>
<dbReference type="Gene3D" id="1.20.120.140">
    <property type="entry name" value="Signal recognition particle SRP54, nucleotide-binding domain"/>
    <property type="match status" value="1"/>
</dbReference>
<keyword evidence="3 9" id="KW-0547">Nucleotide-binding</keyword>
<keyword evidence="2 9" id="KW-0963">Cytoplasm</keyword>
<dbReference type="SUPFAM" id="SSF52540">
    <property type="entry name" value="P-loop containing nucleoside triphosphate hydrolases"/>
    <property type="match status" value="1"/>
</dbReference>
<dbReference type="PROSITE" id="PS00300">
    <property type="entry name" value="SRP54"/>
    <property type="match status" value="1"/>
</dbReference>
<dbReference type="SMART" id="SM00382">
    <property type="entry name" value="AAA"/>
    <property type="match status" value="1"/>
</dbReference>
<keyword evidence="1 9" id="KW-1003">Cell membrane</keyword>
<feature type="binding site" evidence="9">
    <location>
        <begin position="330"/>
        <end position="334"/>
    </location>
    <ligand>
        <name>GTP</name>
        <dbReference type="ChEBI" id="CHEBI:37565"/>
    </ligand>
</feature>
<evidence type="ECO:0000256" key="8">
    <source>
        <dbReference type="ARBA" id="ARBA00048027"/>
    </source>
</evidence>
<keyword evidence="6 9" id="KW-0472">Membrane</keyword>
<evidence type="ECO:0000256" key="4">
    <source>
        <dbReference type="ARBA" id="ARBA00022801"/>
    </source>
</evidence>
<dbReference type="NCBIfam" id="TIGR00064">
    <property type="entry name" value="ftsY"/>
    <property type="match status" value="1"/>
</dbReference>
<dbReference type="SMART" id="SM00963">
    <property type="entry name" value="SRP54_N"/>
    <property type="match status" value="1"/>
</dbReference>
<comment type="similarity">
    <text evidence="9">Belongs to the GTP-binding SRP family. FtsY subfamily.</text>
</comment>
<evidence type="ECO:0000256" key="3">
    <source>
        <dbReference type="ARBA" id="ARBA00022741"/>
    </source>
</evidence>
<dbReference type="CDD" id="cd17874">
    <property type="entry name" value="FtsY"/>
    <property type="match status" value="1"/>
</dbReference>
<keyword evidence="7 9" id="KW-0675">Receptor</keyword>
<dbReference type="GO" id="GO:0006614">
    <property type="term" value="P:SRP-dependent cotranslational protein targeting to membrane"/>
    <property type="evidence" value="ECO:0007669"/>
    <property type="project" value="InterPro"/>
</dbReference>
<name>A0A5B8XQ71_9DELT</name>
<dbReference type="GO" id="GO:0005737">
    <property type="term" value="C:cytoplasm"/>
    <property type="evidence" value="ECO:0007669"/>
    <property type="project" value="UniProtKB-SubCell"/>
</dbReference>
<dbReference type="SMART" id="SM00962">
    <property type="entry name" value="SRP54"/>
    <property type="match status" value="1"/>
</dbReference>
<dbReference type="InterPro" id="IPR013822">
    <property type="entry name" value="Signal_recog_particl_SRP54_hlx"/>
</dbReference>
<dbReference type="GO" id="GO:0005047">
    <property type="term" value="F:signal recognition particle binding"/>
    <property type="evidence" value="ECO:0007669"/>
    <property type="project" value="TreeGrafter"/>
</dbReference>
<evidence type="ECO:0000256" key="7">
    <source>
        <dbReference type="ARBA" id="ARBA00023170"/>
    </source>
</evidence>
<evidence type="ECO:0000256" key="11">
    <source>
        <dbReference type="SAM" id="Phobius"/>
    </source>
</evidence>
<dbReference type="InterPro" id="IPR042101">
    <property type="entry name" value="SRP54_N_sf"/>
</dbReference>
<dbReference type="InterPro" id="IPR003593">
    <property type="entry name" value="AAA+_ATPase"/>
</dbReference>
<comment type="function">
    <text evidence="9">Involved in targeting and insertion of nascent membrane proteins into the cytoplasmic membrane. Acts as a receptor for the complex formed by the signal recognition particle (SRP) and the ribosome-nascent chain (RNC).</text>
</comment>
<dbReference type="Proteomes" id="UP000321595">
    <property type="component" value="Chromosome"/>
</dbReference>
<protein>
    <recommendedName>
        <fullName evidence="9">Signal recognition particle receptor FtsY</fullName>
        <shortName evidence="9">SRP receptor</shortName>
        <ecNumber evidence="9">3.6.5.4</ecNumber>
    </recommendedName>
</protein>
<dbReference type="Gene3D" id="3.40.50.300">
    <property type="entry name" value="P-loop containing nucleotide triphosphate hydrolases"/>
    <property type="match status" value="1"/>
</dbReference>
<dbReference type="EC" id="3.6.5.4" evidence="9"/>
<feature type="binding site" evidence="9">
    <location>
        <begin position="248"/>
        <end position="255"/>
    </location>
    <ligand>
        <name>GTP</name>
        <dbReference type="ChEBI" id="CHEBI:37565"/>
    </ligand>
</feature>
<comment type="catalytic activity">
    <reaction evidence="8 9">
        <text>GTP + H2O = GDP + phosphate + H(+)</text>
        <dbReference type="Rhea" id="RHEA:19669"/>
        <dbReference type="ChEBI" id="CHEBI:15377"/>
        <dbReference type="ChEBI" id="CHEBI:15378"/>
        <dbReference type="ChEBI" id="CHEBI:37565"/>
        <dbReference type="ChEBI" id="CHEBI:43474"/>
        <dbReference type="ChEBI" id="CHEBI:58189"/>
        <dbReference type="EC" id="3.6.5.4"/>
    </reaction>
</comment>
<feature type="domain" description="SRP54-type proteins GTP-binding" evidence="12">
    <location>
        <begin position="415"/>
        <end position="428"/>
    </location>
</feature>
<comment type="subunit">
    <text evidence="9">Part of the signal recognition particle protein translocation system, which is composed of SRP and FtsY.</text>
</comment>
<evidence type="ECO:0000256" key="1">
    <source>
        <dbReference type="ARBA" id="ARBA00022475"/>
    </source>
</evidence>
<evidence type="ECO:0000313" key="13">
    <source>
        <dbReference type="EMBL" id="QED25896.1"/>
    </source>
</evidence>
<organism evidence="13 14">
    <name type="scientific">Microvenator marinus</name>
    <dbReference type="NCBI Taxonomy" id="2600177"/>
    <lineage>
        <taxon>Bacteria</taxon>
        <taxon>Deltaproteobacteria</taxon>
        <taxon>Bradymonadales</taxon>
        <taxon>Microvenatoraceae</taxon>
        <taxon>Microvenator</taxon>
    </lineage>
</organism>
<evidence type="ECO:0000256" key="5">
    <source>
        <dbReference type="ARBA" id="ARBA00023134"/>
    </source>
</evidence>
<gene>
    <name evidence="9 13" type="primary">ftsY</name>
    <name evidence="13" type="ORF">FRD01_01175</name>
</gene>
<keyword evidence="5 9" id="KW-0342">GTP-binding</keyword>
<dbReference type="EMBL" id="CP042467">
    <property type="protein sequence ID" value="QED25896.1"/>
    <property type="molecule type" value="Genomic_DNA"/>
</dbReference>
<keyword evidence="11" id="KW-1133">Transmembrane helix</keyword>
<dbReference type="SUPFAM" id="SSF47364">
    <property type="entry name" value="Domain of the SRP/SRP receptor G-proteins"/>
    <property type="match status" value="1"/>
</dbReference>
<keyword evidence="14" id="KW-1185">Reference proteome</keyword>
<comment type="subcellular location">
    <subcellularLocation>
        <location evidence="9">Cell membrane</location>
        <topology evidence="9">Peripheral membrane protein</topology>
        <orientation evidence="9">Cytoplasmic side</orientation>
    </subcellularLocation>
    <subcellularLocation>
        <location evidence="9">Cytoplasm</location>
    </subcellularLocation>
</comment>
<dbReference type="HAMAP" id="MF_00920">
    <property type="entry name" value="FtsY"/>
    <property type="match status" value="1"/>
</dbReference>
<keyword evidence="4 9" id="KW-0378">Hydrolase</keyword>
<proteinExistence type="inferred from homology"/>
<dbReference type="InterPro" id="IPR036225">
    <property type="entry name" value="SRP/SRP_N"/>
</dbReference>
<dbReference type="InterPro" id="IPR027417">
    <property type="entry name" value="P-loop_NTPase"/>
</dbReference>
<dbReference type="RefSeq" id="WP_146956866.1">
    <property type="nucleotide sequence ID" value="NZ_CP042467.1"/>
</dbReference>
<feature type="transmembrane region" description="Helical" evidence="11">
    <location>
        <begin position="17"/>
        <end position="36"/>
    </location>
</feature>
<dbReference type="AlphaFoldDB" id="A0A5B8XQ71"/>
<dbReference type="PANTHER" id="PTHR43134:SF1">
    <property type="entry name" value="SIGNAL RECOGNITION PARTICLE RECEPTOR SUBUNIT ALPHA"/>
    <property type="match status" value="1"/>
</dbReference>
<keyword evidence="11" id="KW-0812">Transmembrane</keyword>
<dbReference type="PANTHER" id="PTHR43134">
    <property type="entry name" value="SIGNAL RECOGNITION PARTICLE RECEPTOR SUBUNIT ALPHA"/>
    <property type="match status" value="1"/>
</dbReference>
<evidence type="ECO:0000256" key="2">
    <source>
        <dbReference type="ARBA" id="ARBA00022490"/>
    </source>
</evidence>
<evidence type="ECO:0000313" key="14">
    <source>
        <dbReference type="Proteomes" id="UP000321595"/>
    </source>
</evidence>
<dbReference type="Pfam" id="PF00448">
    <property type="entry name" value="SRP54"/>
    <property type="match status" value="1"/>
</dbReference>
<feature type="region of interest" description="Disordered" evidence="10">
    <location>
        <begin position="92"/>
        <end position="124"/>
    </location>
</feature>
<feature type="binding site" evidence="9">
    <location>
        <begin position="394"/>
        <end position="397"/>
    </location>
    <ligand>
        <name>GTP</name>
        <dbReference type="ChEBI" id="CHEBI:37565"/>
    </ligand>
</feature>
<evidence type="ECO:0000256" key="9">
    <source>
        <dbReference type="HAMAP-Rule" id="MF_00920"/>
    </source>
</evidence>
<dbReference type="GO" id="GO:0003924">
    <property type="term" value="F:GTPase activity"/>
    <property type="evidence" value="ECO:0007669"/>
    <property type="project" value="UniProtKB-UniRule"/>
</dbReference>
<dbReference type="InterPro" id="IPR000897">
    <property type="entry name" value="SRP54_GTPase_dom"/>
</dbReference>
<sequence length="442" mass="47786">MQMIPLLANTGQGVDPIVIGVIAAILVIVAIVFFVMRSKPKPPADIEVKADAPKPKKSALDDRLEVEAPVEITDDMSLAEIKRAKAAKITGDKGKRETAVEATEKSKVDHEAQKPKEDAGEDKLEEVSAGWDAMLEEESVSETGTKLSEGLAKTRTGFIGRLSALFKGEELNENLVDEIEEVLFTADIGTSAANDILEAVQEHLNGDQKQDPATVWAFVRQYVLKKLKAREGKLDLDAHHPFVILVVGVNGVGKTTTIGKLASKYKKQGKSVLMVAGDTFRAAAVEQLGVWGERTNIPVHQGEQDSDPSSVIYAGIERGAKEGFDVIICDTAGRLHTKANLLDELRKMNRVASKVIDTAPHETILVLDANTGQNAIQQAKLFKEAVDISGIVLTKLDGTAKGGVILGICEELDSPIRFIGIGESVTDLREFKADEFVEALFM</sequence>
<dbReference type="Pfam" id="PF02881">
    <property type="entry name" value="SRP54_N"/>
    <property type="match status" value="1"/>
</dbReference>
<dbReference type="InterPro" id="IPR004390">
    <property type="entry name" value="SR_rcpt_FtsY"/>
</dbReference>
<dbReference type="GO" id="GO:0005525">
    <property type="term" value="F:GTP binding"/>
    <property type="evidence" value="ECO:0007669"/>
    <property type="project" value="UniProtKB-UniRule"/>
</dbReference>
<evidence type="ECO:0000256" key="6">
    <source>
        <dbReference type="ARBA" id="ARBA00023136"/>
    </source>
</evidence>
<evidence type="ECO:0000259" key="12">
    <source>
        <dbReference type="PROSITE" id="PS00300"/>
    </source>
</evidence>
<dbReference type="GO" id="GO:0005886">
    <property type="term" value="C:plasma membrane"/>
    <property type="evidence" value="ECO:0007669"/>
    <property type="project" value="UniProtKB-SubCell"/>
</dbReference>
<dbReference type="FunFam" id="3.40.50.300:FF:000053">
    <property type="entry name" value="Signal recognition particle receptor FtsY"/>
    <property type="match status" value="1"/>
</dbReference>
<dbReference type="OrthoDB" id="9804720at2"/>
<reference evidence="13 14" key="1">
    <citation type="submission" date="2019-08" db="EMBL/GenBank/DDBJ databases">
        <authorList>
            <person name="Liang Q."/>
        </authorList>
    </citation>
    <scope>NUCLEOTIDE SEQUENCE [LARGE SCALE GENOMIC DNA]</scope>
    <source>
        <strain evidence="13 14">V1718</strain>
    </source>
</reference>
<dbReference type="KEGG" id="bbae:FRD01_01175"/>